<dbReference type="PANTHER" id="PTHR48017">
    <property type="entry name" value="OS05G0424000 PROTEIN-RELATED"/>
    <property type="match status" value="1"/>
</dbReference>
<evidence type="ECO:0000313" key="14">
    <source>
        <dbReference type="Proteomes" id="UP000187406"/>
    </source>
</evidence>
<evidence type="ECO:0000256" key="7">
    <source>
        <dbReference type="ARBA" id="ARBA00022989"/>
    </source>
</evidence>
<feature type="non-terminal residue" evidence="13">
    <location>
        <position position="1"/>
    </location>
</feature>
<keyword evidence="9" id="KW-0927">Auxin signaling pathway</keyword>
<feature type="transmembrane region" description="Helical" evidence="11">
    <location>
        <begin position="175"/>
        <end position="196"/>
    </location>
</feature>
<dbReference type="AlphaFoldDB" id="A0A1Q3BLK0"/>
<feature type="transmembrane region" description="Helical" evidence="11">
    <location>
        <begin position="256"/>
        <end position="273"/>
    </location>
</feature>
<dbReference type="InParanoid" id="A0A1Q3BLK0"/>
<keyword evidence="3" id="KW-0813">Transport</keyword>
<sequence>EHNENSASESMRTDLNGWTYNCIWESEWWYSAFRNVTAMVGAGVLGLPFAMSQLRWSAGICAMFGSWMITLYSLCQLVELREVVPGKRFDRYPELGQHAFGKKYGYWFIMPQQMTVQVASDIVYMVTGRKSLKKFFELVLPAVMSPLRHIYFIFIFAAVHIVLSQTPNSNSLRGVSVLAAVMSLCYSMIAFVASTIKGSHHHPVSYGVRSHTTAGKILDSFNALAAVAFSFGHSVVLEIQATIPWSPEVPSKQPMWRGSLVAYAIVALCYFSVSISGFRAFGSLGDDDILISLEK</sequence>
<evidence type="ECO:0000256" key="11">
    <source>
        <dbReference type="SAM" id="Phobius"/>
    </source>
</evidence>
<evidence type="ECO:0000256" key="6">
    <source>
        <dbReference type="ARBA" id="ARBA00022970"/>
    </source>
</evidence>
<dbReference type="InterPro" id="IPR013057">
    <property type="entry name" value="AA_transpt_TM"/>
</dbReference>
<dbReference type="EMBL" id="BDDD01000668">
    <property type="protein sequence ID" value="GAV68906.1"/>
    <property type="molecule type" value="Genomic_DNA"/>
</dbReference>
<dbReference type="GO" id="GO:0009734">
    <property type="term" value="P:auxin-activated signaling pathway"/>
    <property type="evidence" value="ECO:0007669"/>
    <property type="project" value="UniProtKB-KW"/>
</dbReference>
<dbReference type="GO" id="GO:0012505">
    <property type="term" value="C:endomembrane system"/>
    <property type="evidence" value="ECO:0007669"/>
    <property type="project" value="UniProtKB-SubCell"/>
</dbReference>
<evidence type="ECO:0000256" key="5">
    <source>
        <dbReference type="ARBA" id="ARBA00022847"/>
    </source>
</evidence>
<comment type="caution">
    <text evidence="13">The sequence shown here is derived from an EMBL/GenBank/DDBJ whole genome shotgun (WGS) entry which is preliminary data.</text>
</comment>
<comment type="similarity">
    <text evidence="2">Belongs to the amino acid/polyamine transporter 2 family. Amino acid/auxin permease (AAAP) (TC 2.A.18.1) subfamily.</text>
</comment>
<evidence type="ECO:0000313" key="13">
    <source>
        <dbReference type="EMBL" id="GAV68906.1"/>
    </source>
</evidence>
<reference evidence="14" key="1">
    <citation type="submission" date="2016-04" db="EMBL/GenBank/DDBJ databases">
        <title>Cephalotus genome sequencing.</title>
        <authorList>
            <person name="Fukushima K."/>
            <person name="Hasebe M."/>
            <person name="Fang X."/>
        </authorList>
    </citation>
    <scope>NUCLEOTIDE SEQUENCE [LARGE SCALE GENOMIC DNA]</scope>
    <source>
        <strain evidence="14">cv. St1</strain>
    </source>
</reference>
<evidence type="ECO:0000256" key="8">
    <source>
        <dbReference type="ARBA" id="ARBA00023136"/>
    </source>
</evidence>
<evidence type="ECO:0000256" key="10">
    <source>
        <dbReference type="ARBA" id="ARBA00045588"/>
    </source>
</evidence>
<dbReference type="Pfam" id="PF01490">
    <property type="entry name" value="Aa_trans"/>
    <property type="match status" value="1"/>
</dbReference>
<dbReference type="GO" id="GO:0015293">
    <property type="term" value="F:symporter activity"/>
    <property type="evidence" value="ECO:0007669"/>
    <property type="project" value="UniProtKB-KW"/>
</dbReference>
<keyword evidence="8 11" id="KW-0472">Membrane</keyword>
<evidence type="ECO:0000259" key="12">
    <source>
        <dbReference type="Pfam" id="PF01490"/>
    </source>
</evidence>
<keyword evidence="14" id="KW-1185">Reference proteome</keyword>
<dbReference type="GO" id="GO:0006865">
    <property type="term" value="P:amino acid transport"/>
    <property type="evidence" value="ECO:0007669"/>
    <property type="project" value="UniProtKB-KW"/>
</dbReference>
<feature type="transmembrane region" description="Helical" evidence="11">
    <location>
        <begin position="56"/>
        <end position="74"/>
    </location>
</feature>
<dbReference type="Proteomes" id="UP000187406">
    <property type="component" value="Unassembled WGS sequence"/>
</dbReference>
<feature type="non-terminal residue" evidence="13">
    <location>
        <position position="295"/>
    </location>
</feature>
<name>A0A1Q3BLK0_CEPFO</name>
<evidence type="ECO:0000256" key="2">
    <source>
        <dbReference type="ARBA" id="ARBA00005590"/>
    </source>
</evidence>
<evidence type="ECO:0000256" key="9">
    <source>
        <dbReference type="ARBA" id="ARBA00023294"/>
    </source>
</evidence>
<keyword evidence="7 11" id="KW-1133">Transmembrane helix</keyword>
<protein>
    <submittedName>
        <fullName evidence="13">Aa_trans domain-containing protein</fullName>
    </submittedName>
</protein>
<comment type="subcellular location">
    <subcellularLocation>
        <location evidence="1">Endomembrane system</location>
        <topology evidence="1">Multi-pass membrane protein</topology>
    </subcellularLocation>
</comment>
<accession>A0A1Q3BLK0</accession>
<organism evidence="13 14">
    <name type="scientific">Cephalotus follicularis</name>
    <name type="common">Albany pitcher plant</name>
    <dbReference type="NCBI Taxonomy" id="3775"/>
    <lineage>
        <taxon>Eukaryota</taxon>
        <taxon>Viridiplantae</taxon>
        <taxon>Streptophyta</taxon>
        <taxon>Embryophyta</taxon>
        <taxon>Tracheophyta</taxon>
        <taxon>Spermatophyta</taxon>
        <taxon>Magnoliopsida</taxon>
        <taxon>eudicotyledons</taxon>
        <taxon>Gunneridae</taxon>
        <taxon>Pentapetalae</taxon>
        <taxon>rosids</taxon>
        <taxon>fabids</taxon>
        <taxon>Oxalidales</taxon>
        <taxon>Cephalotaceae</taxon>
        <taxon>Cephalotus</taxon>
    </lineage>
</organism>
<dbReference type="OrthoDB" id="40134at2759"/>
<keyword evidence="4 11" id="KW-0812">Transmembrane</keyword>
<proteinExistence type="inferred from homology"/>
<feature type="domain" description="Amino acid transporter transmembrane" evidence="12">
    <location>
        <begin position="26"/>
        <end position="294"/>
    </location>
</feature>
<keyword evidence="5" id="KW-0769">Symport</keyword>
<comment type="function">
    <text evidence="10">Carrier protein involved in proton-driven auxin influx. Mediates the formation of auxin gradient from developing leaves (site of auxin biosynthesis) to tips by contributing to the loading of auxin in vascular tissues and facilitating acropetal (base to tip) auxin transport within inner tissues of the root apex, and basipetal (tip to base) auxin transport within outer tissues of the root apex. May be involved in lateral roots and nodules formation.</text>
</comment>
<feature type="transmembrane region" description="Helical" evidence="11">
    <location>
        <begin position="138"/>
        <end position="163"/>
    </location>
</feature>
<evidence type="ECO:0000256" key="1">
    <source>
        <dbReference type="ARBA" id="ARBA00004127"/>
    </source>
</evidence>
<gene>
    <name evidence="13" type="ORF">CFOL_v3_12409</name>
</gene>
<dbReference type="STRING" id="3775.A0A1Q3BLK0"/>
<evidence type="ECO:0000256" key="4">
    <source>
        <dbReference type="ARBA" id="ARBA00022692"/>
    </source>
</evidence>
<evidence type="ECO:0000256" key="3">
    <source>
        <dbReference type="ARBA" id="ARBA00022448"/>
    </source>
</evidence>
<keyword evidence="6" id="KW-0029">Amino-acid transport</keyword>